<comment type="caution">
    <text evidence="7">The sequence shown here is derived from an EMBL/GenBank/DDBJ whole genome shotgun (WGS) entry which is preliminary data.</text>
</comment>
<dbReference type="PANTHER" id="PTHR43133">
    <property type="entry name" value="RNA POLYMERASE ECF-TYPE SIGMA FACTO"/>
    <property type="match status" value="1"/>
</dbReference>
<feature type="domain" description="RNA polymerase sigma-70 region 2" evidence="5">
    <location>
        <begin position="7"/>
        <end position="71"/>
    </location>
</feature>
<dbReference type="InterPro" id="IPR013324">
    <property type="entry name" value="RNA_pol_sigma_r3/r4-like"/>
</dbReference>
<dbReference type="Pfam" id="PF08281">
    <property type="entry name" value="Sigma70_r4_2"/>
    <property type="match status" value="1"/>
</dbReference>
<dbReference type="InterPro" id="IPR014284">
    <property type="entry name" value="RNA_pol_sigma-70_dom"/>
</dbReference>
<gene>
    <name evidence="7" type="ORF">E6C76_16955</name>
</gene>
<accession>A0A4S4ATI4</accession>
<evidence type="ECO:0000259" key="5">
    <source>
        <dbReference type="Pfam" id="PF04542"/>
    </source>
</evidence>
<dbReference type="GO" id="GO:0016987">
    <property type="term" value="F:sigma factor activity"/>
    <property type="evidence" value="ECO:0007669"/>
    <property type="project" value="UniProtKB-KW"/>
</dbReference>
<proteinExistence type="inferred from homology"/>
<dbReference type="InterPro" id="IPR007627">
    <property type="entry name" value="RNA_pol_sigma70_r2"/>
</dbReference>
<evidence type="ECO:0000256" key="2">
    <source>
        <dbReference type="ARBA" id="ARBA00023015"/>
    </source>
</evidence>
<dbReference type="Gene3D" id="1.10.1740.10">
    <property type="match status" value="1"/>
</dbReference>
<dbReference type="Pfam" id="PF04542">
    <property type="entry name" value="Sigma70_r2"/>
    <property type="match status" value="1"/>
</dbReference>
<dbReference type="AlphaFoldDB" id="A0A4S4ATI4"/>
<evidence type="ECO:0000256" key="1">
    <source>
        <dbReference type="ARBA" id="ARBA00010641"/>
    </source>
</evidence>
<dbReference type="PANTHER" id="PTHR43133:SF63">
    <property type="entry name" value="RNA POLYMERASE SIGMA FACTOR FECI-RELATED"/>
    <property type="match status" value="1"/>
</dbReference>
<evidence type="ECO:0000313" key="8">
    <source>
        <dbReference type="Proteomes" id="UP000308430"/>
    </source>
</evidence>
<keyword evidence="8" id="KW-1185">Reference proteome</keyword>
<dbReference type="InterPro" id="IPR013249">
    <property type="entry name" value="RNA_pol_sigma70_r4_t2"/>
</dbReference>
<dbReference type="InterPro" id="IPR036388">
    <property type="entry name" value="WH-like_DNA-bd_sf"/>
</dbReference>
<name>A0A4S4ATI4_9RHOO</name>
<keyword evidence="4" id="KW-0804">Transcription</keyword>
<dbReference type="InterPro" id="IPR039425">
    <property type="entry name" value="RNA_pol_sigma-70-like"/>
</dbReference>
<evidence type="ECO:0000256" key="4">
    <source>
        <dbReference type="ARBA" id="ARBA00023163"/>
    </source>
</evidence>
<dbReference type="GO" id="GO:0003677">
    <property type="term" value="F:DNA binding"/>
    <property type="evidence" value="ECO:0007669"/>
    <property type="project" value="InterPro"/>
</dbReference>
<dbReference type="OrthoDB" id="192021at2"/>
<organism evidence="7 8">
    <name type="scientific">Pseudothauera nasutitermitis</name>
    <dbReference type="NCBI Taxonomy" id="2565930"/>
    <lineage>
        <taxon>Bacteria</taxon>
        <taxon>Pseudomonadati</taxon>
        <taxon>Pseudomonadota</taxon>
        <taxon>Betaproteobacteria</taxon>
        <taxon>Rhodocyclales</taxon>
        <taxon>Zoogloeaceae</taxon>
        <taxon>Pseudothauera</taxon>
    </lineage>
</organism>
<evidence type="ECO:0000256" key="3">
    <source>
        <dbReference type="ARBA" id="ARBA00023082"/>
    </source>
</evidence>
<protein>
    <submittedName>
        <fullName evidence="7">Sigma-70 family RNA polymerase sigma factor</fullName>
    </submittedName>
</protein>
<dbReference type="EMBL" id="SSOC01000006">
    <property type="protein sequence ID" value="THF63182.1"/>
    <property type="molecule type" value="Genomic_DNA"/>
</dbReference>
<dbReference type="InterPro" id="IPR013325">
    <property type="entry name" value="RNA_pol_sigma_r2"/>
</dbReference>
<dbReference type="GO" id="GO:0006352">
    <property type="term" value="P:DNA-templated transcription initiation"/>
    <property type="evidence" value="ECO:0007669"/>
    <property type="project" value="InterPro"/>
</dbReference>
<reference evidence="7 8" key="1">
    <citation type="submission" date="2019-04" db="EMBL/GenBank/DDBJ databases">
        <title>Azoarcus nasutitermitis sp. nov. isolated from termite nest.</title>
        <authorList>
            <person name="Lin S.-Y."/>
            <person name="Hameed A."/>
            <person name="Hsu Y.-H."/>
            <person name="Young C.-C."/>
        </authorList>
    </citation>
    <scope>NUCLEOTIDE SEQUENCE [LARGE SCALE GENOMIC DNA]</scope>
    <source>
        <strain evidence="7 8">CC-YHH838</strain>
    </source>
</reference>
<feature type="domain" description="RNA polymerase sigma factor 70 region 4 type 2" evidence="6">
    <location>
        <begin position="104"/>
        <end position="151"/>
    </location>
</feature>
<dbReference type="SUPFAM" id="SSF88659">
    <property type="entry name" value="Sigma3 and sigma4 domains of RNA polymerase sigma factors"/>
    <property type="match status" value="1"/>
</dbReference>
<dbReference type="Gene3D" id="1.10.10.10">
    <property type="entry name" value="Winged helix-like DNA-binding domain superfamily/Winged helix DNA-binding domain"/>
    <property type="match status" value="1"/>
</dbReference>
<dbReference type="Proteomes" id="UP000308430">
    <property type="component" value="Unassembled WGS sequence"/>
</dbReference>
<sequence>MADLLVHYRELRRFLARKLGNPVDAEDIAQSTYEQLLLTLQRKLDVSVESPRALLFRIAHNLCVDHYRRQQTSRNWAGQQAATAAGQTAPAADYLVAQRQILELVVAQLLRLPPARRHVFLLFRAYGMSRAEIAAHLGIGESTVAKHVVRATLDCARIFAELRASMPEHIEPWNGLSAEYSTGQENG</sequence>
<evidence type="ECO:0000313" key="7">
    <source>
        <dbReference type="EMBL" id="THF63182.1"/>
    </source>
</evidence>
<evidence type="ECO:0000259" key="6">
    <source>
        <dbReference type="Pfam" id="PF08281"/>
    </source>
</evidence>
<comment type="similarity">
    <text evidence="1">Belongs to the sigma-70 factor family. ECF subfamily.</text>
</comment>
<dbReference type="SUPFAM" id="SSF88946">
    <property type="entry name" value="Sigma2 domain of RNA polymerase sigma factors"/>
    <property type="match status" value="1"/>
</dbReference>
<dbReference type="NCBIfam" id="TIGR02937">
    <property type="entry name" value="sigma70-ECF"/>
    <property type="match status" value="1"/>
</dbReference>
<keyword evidence="2" id="KW-0805">Transcription regulation</keyword>
<keyword evidence="3" id="KW-0731">Sigma factor</keyword>